<dbReference type="CDD" id="cd01644">
    <property type="entry name" value="RT_pepA17"/>
    <property type="match status" value="1"/>
</dbReference>
<gene>
    <name evidence="1" type="ORF">MCOR_50733</name>
</gene>
<dbReference type="Proteomes" id="UP000507470">
    <property type="component" value="Unassembled WGS sequence"/>
</dbReference>
<sequence length="237" mass="27339">MGFTIRKKPDKLRVVFDCSAKYKNETLNQHLLTGQDLINGLSVVLCRFRQYPIAIMCDIEKMFHQFKVPESDRDFLQFLWWKDGNIHSEKEPLEYRMKVHLFGAASSPGCANYGLKYLAKLQEVKYPDASHFIQHDFYVDDGFTSVETETQAIKLVNDAQRVCVNGGLRLHKFICNRVNVMDSIPHSERASGVKDLNLALENLPVERALGVQWSVEEDVFSFLEFKIHYLLGEICCQ</sequence>
<dbReference type="PANTHER" id="PTHR47331:SF5">
    <property type="entry name" value="RIBONUCLEASE H"/>
    <property type="match status" value="1"/>
</dbReference>
<dbReference type="EMBL" id="CACVKT020008908">
    <property type="protein sequence ID" value="CAC5418287.1"/>
    <property type="molecule type" value="Genomic_DNA"/>
</dbReference>
<evidence type="ECO:0000313" key="2">
    <source>
        <dbReference type="Proteomes" id="UP000507470"/>
    </source>
</evidence>
<organism evidence="1 2">
    <name type="scientific">Mytilus coruscus</name>
    <name type="common">Sea mussel</name>
    <dbReference type="NCBI Taxonomy" id="42192"/>
    <lineage>
        <taxon>Eukaryota</taxon>
        <taxon>Metazoa</taxon>
        <taxon>Spiralia</taxon>
        <taxon>Lophotrochozoa</taxon>
        <taxon>Mollusca</taxon>
        <taxon>Bivalvia</taxon>
        <taxon>Autobranchia</taxon>
        <taxon>Pteriomorphia</taxon>
        <taxon>Mytilida</taxon>
        <taxon>Mytiloidea</taxon>
        <taxon>Mytilidae</taxon>
        <taxon>Mytilinae</taxon>
        <taxon>Mytilus</taxon>
    </lineage>
</organism>
<dbReference type="PANTHER" id="PTHR47331">
    <property type="entry name" value="PHD-TYPE DOMAIN-CONTAINING PROTEIN"/>
    <property type="match status" value="1"/>
</dbReference>
<accession>A0A6J8EDG3</accession>
<reference evidence="1 2" key="1">
    <citation type="submission" date="2020-06" db="EMBL/GenBank/DDBJ databases">
        <authorList>
            <person name="Li R."/>
            <person name="Bekaert M."/>
        </authorList>
    </citation>
    <scope>NUCLEOTIDE SEQUENCE [LARGE SCALE GENOMIC DNA]</scope>
    <source>
        <strain evidence="2">wild</strain>
    </source>
</reference>
<evidence type="ECO:0008006" key="3">
    <source>
        <dbReference type="Google" id="ProtNLM"/>
    </source>
</evidence>
<name>A0A6J8EDG3_MYTCO</name>
<proteinExistence type="predicted"/>
<keyword evidence="2" id="KW-1185">Reference proteome</keyword>
<dbReference type="OrthoDB" id="6142605at2759"/>
<protein>
    <recommendedName>
        <fullName evidence="3">Reverse transcriptase domain-containing protein</fullName>
    </recommendedName>
</protein>
<dbReference type="InterPro" id="IPR043502">
    <property type="entry name" value="DNA/RNA_pol_sf"/>
</dbReference>
<evidence type="ECO:0000313" key="1">
    <source>
        <dbReference type="EMBL" id="CAC5418287.1"/>
    </source>
</evidence>
<dbReference type="AlphaFoldDB" id="A0A6J8EDG3"/>
<dbReference type="SUPFAM" id="SSF56672">
    <property type="entry name" value="DNA/RNA polymerases"/>
    <property type="match status" value="1"/>
</dbReference>